<keyword evidence="5" id="KW-0624">Polysaccharide degradation</keyword>
<evidence type="ECO:0000313" key="9">
    <source>
        <dbReference type="Proteomes" id="UP000003688"/>
    </source>
</evidence>
<protein>
    <submittedName>
        <fullName evidence="8">Glycoside hydrolase family 9</fullName>
    </submittedName>
</protein>
<dbReference type="AlphaFoldDB" id="B9X9T6"/>
<evidence type="ECO:0000256" key="5">
    <source>
        <dbReference type="ARBA" id="ARBA00023326"/>
    </source>
</evidence>
<dbReference type="InterPro" id="IPR012341">
    <property type="entry name" value="6hp_glycosidase-like_sf"/>
</dbReference>
<dbReference type="Gene3D" id="2.60.40.10">
    <property type="entry name" value="Immunoglobulins"/>
    <property type="match status" value="1"/>
</dbReference>
<proteinExistence type="inferred from homology"/>
<feature type="domain" description="Cellulase Ig-like" evidence="7">
    <location>
        <begin position="157"/>
        <end position="264"/>
    </location>
</feature>
<dbReference type="SUPFAM" id="SSF81296">
    <property type="entry name" value="E set domains"/>
    <property type="match status" value="1"/>
</dbReference>
<evidence type="ECO:0000256" key="1">
    <source>
        <dbReference type="ARBA" id="ARBA00007072"/>
    </source>
</evidence>
<dbReference type="STRING" id="320771.Cflav_PD5872"/>
<reference evidence="8 9" key="1">
    <citation type="journal article" date="2011" name="J. Bacteriol.">
        <title>Genome sequence of 'Pedosphaera parvula' Ellin514, an aerobic Verrucomicrobial isolate from pasture soil.</title>
        <authorList>
            <person name="Kant R."/>
            <person name="van Passel M.W."/>
            <person name="Sangwan P."/>
            <person name="Palva A."/>
            <person name="Lucas S."/>
            <person name="Copeland A."/>
            <person name="Lapidus A."/>
            <person name="Glavina Del Rio T."/>
            <person name="Dalin E."/>
            <person name="Tice H."/>
            <person name="Bruce D."/>
            <person name="Goodwin L."/>
            <person name="Pitluck S."/>
            <person name="Chertkov O."/>
            <person name="Larimer F.W."/>
            <person name="Land M.L."/>
            <person name="Hauser L."/>
            <person name="Brettin T.S."/>
            <person name="Detter J.C."/>
            <person name="Han S."/>
            <person name="de Vos W.M."/>
            <person name="Janssen P.H."/>
            <person name="Smidt H."/>
        </authorList>
    </citation>
    <scope>NUCLEOTIDE SEQUENCE [LARGE SCALE GENOMIC DNA]</scope>
    <source>
        <strain evidence="8 9">Ellin514</strain>
    </source>
</reference>
<comment type="caution">
    <text evidence="8">The sequence shown here is derived from an EMBL/GenBank/DDBJ whole genome shotgun (WGS) entry which is preliminary data.</text>
</comment>
<keyword evidence="2 8" id="KW-0378">Hydrolase</keyword>
<name>B9X9T6_PEDPL</name>
<keyword evidence="4" id="KW-0326">Glycosidase</keyword>
<gene>
    <name evidence="8" type="ORF">Cflav_PD5872</name>
</gene>
<dbReference type="InterPro" id="IPR014756">
    <property type="entry name" value="Ig_E-set"/>
</dbReference>
<dbReference type="InterPro" id="IPR013783">
    <property type="entry name" value="Ig-like_fold"/>
</dbReference>
<evidence type="ECO:0000259" key="6">
    <source>
        <dbReference type="Pfam" id="PF00759"/>
    </source>
</evidence>
<feature type="domain" description="Glycoside hydrolase family 9" evidence="6">
    <location>
        <begin position="287"/>
        <end position="715"/>
    </location>
</feature>
<dbReference type="SUPFAM" id="SSF48208">
    <property type="entry name" value="Six-hairpin glycosidases"/>
    <property type="match status" value="1"/>
</dbReference>
<dbReference type="InterPro" id="IPR008928">
    <property type="entry name" value="6-hairpin_glycosidase_sf"/>
</dbReference>
<dbReference type="InterPro" id="IPR004197">
    <property type="entry name" value="Cellulase_Ig-like"/>
</dbReference>
<dbReference type="Proteomes" id="UP000003688">
    <property type="component" value="Unassembled WGS sequence"/>
</dbReference>
<evidence type="ECO:0000256" key="2">
    <source>
        <dbReference type="ARBA" id="ARBA00022801"/>
    </source>
</evidence>
<dbReference type="GO" id="GO:0008810">
    <property type="term" value="F:cellulase activity"/>
    <property type="evidence" value="ECO:0007669"/>
    <property type="project" value="InterPro"/>
</dbReference>
<dbReference type="PANTHER" id="PTHR22298">
    <property type="entry name" value="ENDO-1,4-BETA-GLUCANASE"/>
    <property type="match status" value="1"/>
</dbReference>
<evidence type="ECO:0000313" key="8">
    <source>
        <dbReference type="EMBL" id="EEF63237.1"/>
    </source>
</evidence>
<dbReference type="RefSeq" id="WP_007412544.1">
    <property type="nucleotide sequence ID" value="NZ_ABOX02000001.1"/>
</dbReference>
<evidence type="ECO:0000259" key="7">
    <source>
        <dbReference type="Pfam" id="PF02927"/>
    </source>
</evidence>
<evidence type="ECO:0000256" key="4">
    <source>
        <dbReference type="ARBA" id="ARBA00023295"/>
    </source>
</evidence>
<keyword evidence="3" id="KW-0119">Carbohydrate metabolism</keyword>
<keyword evidence="9" id="KW-1185">Reference proteome</keyword>
<evidence type="ECO:0000256" key="3">
    <source>
        <dbReference type="ARBA" id="ARBA00023277"/>
    </source>
</evidence>
<dbReference type="Gene3D" id="1.50.10.10">
    <property type="match status" value="1"/>
</dbReference>
<dbReference type="EMBL" id="ABOX02000001">
    <property type="protein sequence ID" value="EEF63237.1"/>
    <property type="molecule type" value="Genomic_DNA"/>
</dbReference>
<dbReference type="CDD" id="cd02850">
    <property type="entry name" value="E_set_Cellulase_N"/>
    <property type="match status" value="1"/>
</dbReference>
<dbReference type="Pfam" id="PF02927">
    <property type="entry name" value="CelD_N"/>
    <property type="match status" value="1"/>
</dbReference>
<dbReference type="Pfam" id="PF00759">
    <property type="entry name" value="Glyco_hydro_9"/>
    <property type="match status" value="1"/>
</dbReference>
<dbReference type="GO" id="GO:0000272">
    <property type="term" value="P:polysaccharide catabolic process"/>
    <property type="evidence" value="ECO:0007669"/>
    <property type="project" value="UniProtKB-KW"/>
</dbReference>
<organism evidence="8 9">
    <name type="scientific">Pedosphaera parvula (strain Ellin514)</name>
    <dbReference type="NCBI Taxonomy" id="320771"/>
    <lineage>
        <taxon>Bacteria</taxon>
        <taxon>Pseudomonadati</taxon>
        <taxon>Verrucomicrobiota</taxon>
        <taxon>Pedosphaerae</taxon>
        <taxon>Pedosphaerales</taxon>
        <taxon>Pedosphaeraceae</taxon>
        <taxon>Pedosphaera</taxon>
    </lineage>
</organism>
<dbReference type="InterPro" id="IPR001701">
    <property type="entry name" value="Glyco_hydro_9"/>
</dbReference>
<accession>B9X9T6</accession>
<comment type="similarity">
    <text evidence="1">Belongs to the glycosyl hydrolase 9 (cellulase E) family.</text>
</comment>
<sequence length="884" mass="98440" precursor="true">MFWVRLVSLVWLFLNSATGVIAESYPSLIIPHAGDTEIRCLTPSLVEISLITTKNPDPAPVKQWPFADLNGKPSLPTPKQFVVTIDGKPASVVAVGFKRRVLYAPLKRRDLRIANDLYLKLATTIKDNQKVEVSNPDEHLWENKKPFSTVFSSLRWSPAIHVNQTGYQTSSPKTAMVGYYLGNLGEMDLNFLTDLIPSSTNGAAATTPTFSLKDAHTSKSVFEGRLTRRPDRGFPFSSYQAVWEANFSEYKVPGEYQLFVPGLGTSFPFSISDGAAAAFARAYALGLYHQRCGTSNALPFTRFTDGTCHTALVDIPFPQSAFKTTWEILADKTTDVKENARHTAPRMKGEKSQLYPFIKRGKLDVSGGHHDAGDYSKYTINSAALIHHLILAADAFPGVAALDNLGIPESGDGRSDILQEAKWEADFLAKMQDDDGGFFFLVYPREREYENDVTPDHGDPQVVWPKTTSVTAAAVAALAQCASSPTFKKQFPEAAAAYMVKAKAGWNFLQRGIAKYGKDGAYQKITHYGNEFMHDDELAWAAVEMFLATGDSAYEKLIGEWFHPASEETRKWGWWRLYEAYGCATRSYAFAAKSGRIKRERLDPALLSKCEEELIAAAQDQLDRAEESAYGTSLPKETKQSRSAGWYFSGDAAFDLAVACQLDFPVMNDPRPKFMRAIWSNLNYEQGCNPINVCYLTGMGWMRQHEIVDQYAQNSRRILPPTGIPLGNIQDGFGWLDNYKKELGELSFPTDGDQVAPFPFYDRWGDSFNLNQEFVIVNQARSLAYLAWLMAQSPLKDQPWKFASATITGIPQRIASGERLILKLQAPGIDLENAQIVWEASDHAPTFGQTFTFSPNKAGPHWIEAEAQLPDGRRVFATTNCTVK</sequence>
<dbReference type="OrthoDB" id="175752at2"/>